<dbReference type="Proteomes" id="UP000724268">
    <property type="component" value="Unassembled WGS sequence"/>
</dbReference>
<accession>A0ABS6ZZK8</accession>
<proteinExistence type="predicted"/>
<evidence type="ECO:0000313" key="2">
    <source>
        <dbReference type="Proteomes" id="UP000724268"/>
    </source>
</evidence>
<keyword evidence="2" id="KW-1185">Reference proteome</keyword>
<organism evidence="1 2">
    <name type="scientific">Thermus brevis</name>
    <dbReference type="NCBI Taxonomy" id="2862456"/>
    <lineage>
        <taxon>Bacteria</taxon>
        <taxon>Thermotogati</taxon>
        <taxon>Deinococcota</taxon>
        <taxon>Deinococci</taxon>
        <taxon>Thermales</taxon>
        <taxon>Thermaceae</taxon>
        <taxon>Thermus</taxon>
    </lineage>
</organism>
<dbReference type="EMBL" id="JAHXRS010000015">
    <property type="protein sequence ID" value="MBW6395250.1"/>
    <property type="molecule type" value="Genomic_DNA"/>
</dbReference>
<comment type="caution">
    <text evidence="1">The sequence shown here is derived from an EMBL/GenBank/DDBJ whole genome shotgun (WGS) entry which is preliminary data.</text>
</comment>
<dbReference type="RefSeq" id="WP_219759774.1">
    <property type="nucleotide sequence ID" value="NZ_JAHXRS010000015.1"/>
</dbReference>
<name>A0ABS6ZZK8_9DEIN</name>
<reference evidence="1 2" key="1">
    <citation type="submission" date="2021-07" db="EMBL/GenBank/DDBJ databases">
        <title>Thermus aquaticus gen. n. and sp. n., a nonsporulating extreme thermophile.</title>
        <authorList>
            <person name="Hu C.-J."/>
            <person name="Li W.-J."/>
            <person name="Xian W.-D."/>
        </authorList>
    </citation>
    <scope>NUCLEOTIDE SEQUENCE [LARGE SCALE GENOMIC DNA]</scope>
    <source>
        <strain evidence="1 2">SYSU G05001</strain>
    </source>
</reference>
<sequence length="95" mass="10886">MRKPERKTKLEELVDELAEEGLPKHLRIAYYLYDLSRDMVRFANEVRDAGEADAQELARLVRRTLAAFVAAHAETEVGVREILANPHRLKGEECP</sequence>
<gene>
    <name evidence="1" type="ORF">KZX47_08830</name>
</gene>
<protein>
    <submittedName>
        <fullName evidence="1">Uncharacterized protein</fullName>
    </submittedName>
</protein>
<evidence type="ECO:0000313" key="1">
    <source>
        <dbReference type="EMBL" id="MBW6395250.1"/>
    </source>
</evidence>